<dbReference type="SUPFAM" id="SSF46785">
    <property type="entry name" value="Winged helix' DNA-binding domain"/>
    <property type="match status" value="1"/>
</dbReference>
<dbReference type="AlphaFoldDB" id="R7Z8L8"/>
<sequence length="250" mass="28653">MTLLNTESTYQSLQSFKAVKEMNVVVNHYKQKFKSQLTKSTYAVLDFVSQWACKYVGVCYLSQRKIAEELNISYKTVQRSIAVLVNLNVIKKYDSKRHNGDRRRSTNILVIQNVQIDVQTECPDKETLLNTQNINNTSDTVAATQSADKESLIKKGLTTKLPKPLQFLSAFFDTNELYNIVGCIYKAKSKVDRNIQIEEHEQEYRESILNVLNAYKRGKAKSLHGLLFHSIKTITRSIQLKSLLYNAFGI</sequence>
<reference evidence="1 2" key="1">
    <citation type="submission" date="2013-04" db="EMBL/GenBank/DDBJ databases">
        <title>Draft genome of the heavy metal tolerant bacterium Lysinibacillus sphaericus strain OT4b.31.</title>
        <authorList>
            <person name="Pena-Montenegro T.D."/>
            <person name="Dussan J."/>
        </authorList>
    </citation>
    <scope>NUCLEOTIDE SEQUENCE [LARGE SCALE GENOMIC DNA]</scope>
    <source>
        <strain evidence="1 2">OT4b.31</strain>
    </source>
</reference>
<evidence type="ECO:0000313" key="2">
    <source>
        <dbReference type="Proteomes" id="UP000013911"/>
    </source>
</evidence>
<accession>R7Z8L8</accession>
<protein>
    <recommendedName>
        <fullName evidence="3">Helix-turn-helix domain-containing protein</fullName>
    </recommendedName>
</protein>
<dbReference type="Gene3D" id="1.10.10.10">
    <property type="entry name" value="Winged helix-like DNA-binding domain superfamily/Winged helix DNA-binding domain"/>
    <property type="match status" value="1"/>
</dbReference>
<dbReference type="PATRIC" id="fig|1285586.5.peg.4461"/>
<proteinExistence type="predicted"/>
<gene>
    <name evidence="1" type="ORF">H131_21397</name>
</gene>
<dbReference type="InterPro" id="IPR036390">
    <property type="entry name" value="WH_DNA-bd_sf"/>
</dbReference>
<evidence type="ECO:0008006" key="3">
    <source>
        <dbReference type="Google" id="ProtNLM"/>
    </source>
</evidence>
<dbReference type="eggNOG" id="ENOG5033V6H">
    <property type="taxonomic scope" value="Bacteria"/>
</dbReference>
<dbReference type="HOGENOM" id="CLU_1110380_0_0_9"/>
<organism evidence="1 2">
    <name type="scientific">Lysinibacillus sphaericus OT4b.31</name>
    <dbReference type="NCBI Taxonomy" id="1285586"/>
    <lineage>
        <taxon>Bacteria</taxon>
        <taxon>Bacillati</taxon>
        <taxon>Bacillota</taxon>
        <taxon>Bacilli</taxon>
        <taxon>Bacillales</taxon>
        <taxon>Bacillaceae</taxon>
        <taxon>Lysinibacillus</taxon>
    </lineage>
</organism>
<evidence type="ECO:0000313" key="1">
    <source>
        <dbReference type="EMBL" id="EON70482.1"/>
    </source>
</evidence>
<comment type="caution">
    <text evidence="1">The sequence shown here is derived from an EMBL/GenBank/DDBJ whole genome shotgun (WGS) entry which is preliminary data.</text>
</comment>
<dbReference type="Proteomes" id="UP000013911">
    <property type="component" value="Unassembled WGS sequence"/>
</dbReference>
<name>R7Z8L8_LYSSH</name>
<dbReference type="InterPro" id="IPR036388">
    <property type="entry name" value="WH-like_DNA-bd_sf"/>
</dbReference>
<dbReference type="RefSeq" id="WP_010861178.1">
    <property type="nucleotide sequence ID" value="NZ_KB933409.1"/>
</dbReference>
<dbReference type="OrthoDB" id="2708249at2"/>
<dbReference type="EMBL" id="AQPX01000034">
    <property type="protein sequence ID" value="EON70482.1"/>
    <property type="molecule type" value="Genomic_DNA"/>
</dbReference>